<dbReference type="PROSITE" id="PS01039">
    <property type="entry name" value="SBP_BACTERIAL_3"/>
    <property type="match status" value="1"/>
</dbReference>
<dbReference type="RefSeq" id="WP_201348674.1">
    <property type="nucleotide sequence ID" value="NZ_AP014546.1"/>
</dbReference>
<keyword evidence="3 5" id="KW-0732">Signal</keyword>
<dbReference type="InterPro" id="IPR001638">
    <property type="entry name" value="Solute-binding_3/MltF_N"/>
</dbReference>
<dbReference type="EMBL" id="AP014546">
    <property type="protein sequence ID" value="BBB31617.1"/>
    <property type="molecule type" value="Genomic_DNA"/>
</dbReference>
<dbReference type="KEGG" id="njp:NEJAP_3679"/>
<evidence type="ECO:0000256" key="1">
    <source>
        <dbReference type="ARBA" id="ARBA00010333"/>
    </source>
</evidence>
<name>A0A7R6PS46_9GAMM</name>
<evidence type="ECO:0000256" key="4">
    <source>
        <dbReference type="RuleBase" id="RU003744"/>
    </source>
</evidence>
<protein>
    <submittedName>
        <fullName evidence="7">General L-amino acid transport system substrate-binding protein</fullName>
    </submittedName>
</protein>
<evidence type="ECO:0000259" key="6">
    <source>
        <dbReference type="SMART" id="SM00062"/>
    </source>
</evidence>
<dbReference type="InterPro" id="IPR051455">
    <property type="entry name" value="Bact_solute-bind_prot3"/>
</dbReference>
<evidence type="ECO:0000256" key="5">
    <source>
        <dbReference type="SAM" id="SignalP"/>
    </source>
</evidence>
<feature type="signal peptide" evidence="5">
    <location>
        <begin position="1"/>
        <end position="24"/>
    </location>
</feature>
<feature type="domain" description="Solute-binding protein family 3/N-terminal" evidence="6">
    <location>
        <begin position="36"/>
        <end position="263"/>
    </location>
</feature>
<reference evidence="7 8" key="1">
    <citation type="journal article" date="2008" name="Int. J. Syst. Evol. Microbiol.">
        <title>Neptunomonas japonica sp. nov., an Osedax japonicus symbiont-like bacterium isolated from sediment adjacent to sperm whale carcasses off Kagoshima, Japan.</title>
        <authorList>
            <person name="Miyazaki M."/>
            <person name="Nogi Y."/>
            <person name="Fujiwara Y."/>
            <person name="Kawato M."/>
            <person name="Kubokawa K."/>
            <person name="Horikoshi K."/>
        </authorList>
    </citation>
    <scope>NUCLEOTIDE SEQUENCE [LARGE SCALE GENOMIC DNA]</scope>
    <source>
        <strain evidence="7 8">JAMM 1380</strain>
    </source>
</reference>
<dbReference type="SMART" id="SM00062">
    <property type="entry name" value="PBPb"/>
    <property type="match status" value="1"/>
</dbReference>
<dbReference type="Gene3D" id="3.40.190.10">
    <property type="entry name" value="Periplasmic binding protein-like II"/>
    <property type="match status" value="2"/>
</dbReference>
<gene>
    <name evidence="7" type="primary">aapJ</name>
    <name evidence="7" type="ORF">NEJAP_3679</name>
</gene>
<dbReference type="Proteomes" id="UP000595332">
    <property type="component" value="Chromosome"/>
</dbReference>
<dbReference type="AlphaFoldDB" id="A0A7R6PS46"/>
<dbReference type="GO" id="GO:0006865">
    <property type="term" value="P:amino acid transport"/>
    <property type="evidence" value="ECO:0007669"/>
    <property type="project" value="TreeGrafter"/>
</dbReference>
<sequence length="339" mass="36144">MKSLKLIVGGTIAATAALSTFAMAGETVDSIKAKGYVQCGANTALAGFSAPTSEGKWEGLDIDLCHAVAAAILGDASKARFTPLTAAQRFTALQSKEVDLLARNTTWTLSRDTKVGLNFAGVNYYDGQGFMVAKASGITSATELDGATVCIEPGTTTELNLADYFRAQGMSFEPVVIENAVEAVQTFFSGRCDVYTTDASGLASYRQTAPNPDDFIVLPEIISKEPLGPAVRHGDEEFADIVRWTHIAMLEAEEKGITSANVDTFKKDSKDPGIQRLLGTTGDMGKALGVSDDWAYNVIKQVGNYGESFDRNVKAKLGLERGLNALWTNGGLMYPAPIR</sequence>
<feature type="chain" id="PRO_5032626825" evidence="5">
    <location>
        <begin position="25"/>
        <end position="339"/>
    </location>
</feature>
<comment type="similarity">
    <text evidence="1 4">Belongs to the bacterial solute-binding protein 3 family.</text>
</comment>
<evidence type="ECO:0000313" key="7">
    <source>
        <dbReference type="EMBL" id="BBB31617.1"/>
    </source>
</evidence>
<evidence type="ECO:0000313" key="8">
    <source>
        <dbReference type="Proteomes" id="UP000595332"/>
    </source>
</evidence>
<evidence type="ECO:0000256" key="3">
    <source>
        <dbReference type="ARBA" id="ARBA00022729"/>
    </source>
</evidence>
<dbReference type="CDD" id="cd13692">
    <property type="entry name" value="PBP2_BztA"/>
    <property type="match status" value="1"/>
</dbReference>
<dbReference type="SUPFAM" id="SSF53850">
    <property type="entry name" value="Periplasmic binding protein-like II"/>
    <property type="match status" value="1"/>
</dbReference>
<accession>A0A7R6PS46</accession>
<organism evidence="7 8">
    <name type="scientific">Neptunomonas japonica JAMM 1380</name>
    <dbReference type="NCBI Taxonomy" id="1441457"/>
    <lineage>
        <taxon>Bacteria</taxon>
        <taxon>Pseudomonadati</taxon>
        <taxon>Pseudomonadota</taxon>
        <taxon>Gammaproteobacteria</taxon>
        <taxon>Oceanospirillales</taxon>
        <taxon>Oceanospirillaceae</taxon>
        <taxon>Neptunomonas</taxon>
    </lineage>
</organism>
<keyword evidence="8" id="KW-1185">Reference proteome</keyword>
<dbReference type="Pfam" id="PF00497">
    <property type="entry name" value="SBP_bac_3"/>
    <property type="match status" value="1"/>
</dbReference>
<dbReference type="InterPro" id="IPR018313">
    <property type="entry name" value="SBP_3_CS"/>
</dbReference>
<dbReference type="PANTHER" id="PTHR30085:SF7">
    <property type="entry name" value="AMINO-ACID ABC TRANSPORTER-BINDING PROTEIN YHDW-RELATED"/>
    <property type="match status" value="1"/>
</dbReference>
<evidence type="ECO:0000256" key="2">
    <source>
        <dbReference type="ARBA" id="ARBA00022448"/>
    </source>
</evidence>
<dbReference type="PANTHER" id="PTHR30085">
    <property type="entry name" value="AMINO ACID ABC TRANSPORTER PERMEASE"/>
    <property type="match status" value="1"/>
</dbReference>
<keyword evidence="2" id="KW-0813">Transport</keyword>
<proteinExistence type="inferred from homology"/>